<feature type="compositionally biased region" description="Polar residues" evidence="1">
    <location>
        <begin position="67"/>
        <end position="82"/>
    </location>
</feature>
<protein>
    <submittedName>
        <fullName evidence="2">Uncharacterized protein</fullName>
    </submittedName>
</protein>
<sequence length="124" mass="14156">MFLNIKCELNVFLKRRRNLEVEIEVMITFTLSSLEIIMFIMKREDEPTRNPIAITGDLGDEVDRLRTTNGSRSGTPREQPTRNPIAITGDLGDEVDRLRTTNGSRSGTPRERKSCLYLLKGKKC</sequence>
<name>A0A094ZEG3_SCHHA</name>
<dbReference type="EMBL" id="KL250494">
    <property type="protein sequence ID" value="KGB32157.1"/>
    <property type="molecule type" value="Genomic_DNA"/>
</dbReference>
<accession>A0A094ZEG3</accession>
<proteinExistence type="predicted"/>
<gene>
    <name evidence="2" type="ORF">MS3_00295</name>
</gene>
<evidence type="ECO:0000313" key="2">
    <source>
        <dbReference type="EMBL" id="KGB32157.1"/>
    </source>
</evidence>
<organism evidence="2">
    <name type="scientific">Schistosoma haematobium</name>
    <name type="common">Blood fluke</name>
    <dbReference type="NCBI Taxonomy" id="6185"/>
    <lineage>
        <taxon>Eukaryota</taxon>
        <taxon>Metazoa</taxon>
        <taxon>Spiralia</taxon>
        <taxon>Lophotrochozoa</taxon>
        <taxon>Platyhelminthes</taxon>
        <taxon>Trematoda</taxon>
        <taxon>Digenea</taxon>
        <taxon>Strigeidida</taxon>
        <taxon>Schistosomatoidea</taxon>
        <taxon>Schistosomatidae</taxon>
        <taxon>Schistosoma</taxon>
    </lineage>
</organism>
<evidence type="ECO:0000256" key="1">
    <source>
        <dbReference type="SAM" id="MobiDB-lite"/>
    </source>
</evidence>
<dbReference type="AlphaFoldDB" id="A0A094ZEG3"/>
<reference evidence="2" key="1">
    <citation type="journal article" date="2012" name="Nat. Genet.">
        <title>Whole-genome sequence of Schistosoma haematobium.</title>
        <authorList>
            <person name="Young N.D."/>
            <person name="Jex A.R."/>
            <person name="Li B."/>
            <person name="Liu S."/>
            <person name="Yang L."/>
            <person name="Xiong Z."/>
            <person name="Li Y."/>
            <person name="Cantacessi C."/>
            <person name="Hall R.S."/>
            <person name="Xu X."/>
            <person name="Chen F."/>
            <person name="Wu X."/>
            <person name="Zerlotini A."/>
            <person name="Oliveira G."/>
            <person name="Hofmann A."/>
            <person name="Zhang G."/>
            <person name="Fang X."/>
            <person name="Kang Y."/>
            <person name="Campbell B.E."/>
            <person name="Loukas A."/>
            <person name="Ranganathan S."/>
            <person name="Rollinson D."/>
            <person name="Rinaldi G."/>
            <person name="Brindley P.J."/>
            <person name="Yang H."/>
            <person name="Wang J."/>
            <person name="Wang J."/>
            <person name="Gasser R.B."/>
        </authorList>
    </citation>
    <scope>NUCLEOTIDE SEQUENCE [LARGE SCALE GENOMIC DNA]</scope>
</reference>
<feature type="region of interest" description="Disordered" evidence="1">
    <location>
        <begin position="50"/>
        <end position="112"/>
    </location>
</feature>